<protein>
    <recommendedName>
        <fullName evidence="3">Glycosyltransferase</fullName>
    </recommendedName>
</protein>
<name>A0A5E4WNF4_9BURK</name>
<evidence type="ECO:0000313" key="2">
    <source>
        <dbReference type="Proteomes" id="UP000406256"/>
    </source>
</evidence>
<dbReference type="EMBL" id="CABPSB010000012">
    <property type="protein sequence ID" value="VVE26258.1"/>
    <property type="molecule type" value="Genomic_DNA"/>
</dbReference>
<proteinExistence type="predicted"/>
<evidence type="ECO:0008006" key="3">
    <source>
        <dbReference type="Google" id="ProtNLM"/>
    </source>
</evidence>
<dbReference type="AlphaFoldDB" id="A0A5E4WNF4"/>
<sequence length="249" mass="28854">MKTLLFCTSYMSDANAWQVRYKRWLDYYTKGPIHATHTVLIDDGSPYLPPVDELACAPFEQGLSSTGQQACLLRFEKNLGRQSMHSYPGWWRSFLSSVKLAREIDADKIVHIESDAYILTPRLADFINEVDAGWHVLWAMRYGMPETAIQVIGKDQFDAMENFGATHPDFLFPDIAERLLPFTSVNRAFKGDRYSEFKRNRGIFRSRKFNFLPIFKLGFFWEPIPQDADFATQVVSRQTVAFQRARQQT</sequence>
<reference evidence="1 2" key="1">
    <citation type="submission" date="2019-08" db="EMBL/GenBank/DDBJ databases">
        <authorList>
            <person name="Peeters C."/>
        </authorList>
    </citation>
    <scope>NUCLEOTIDE SEQUENCE [LARGE SCALE GENOMIC DNA]</scope>
    <source>
        <strain evidence="1 2">LMG 31108</strain>
    </source>
</reference>
<gene>
    <name evidence="1" type="ORF">PAN31108_03392</name>
</gene>
<dbReference type="Proteomes" id="UP000406256">
    <property type="component" value="Unassembled WGS sequence"/>
</dbReference>
<dbReference type="RefSeq" id="WP_150669980.1">
    <property type="nucleotide sequence ID" value="NZ_CABPSB010000012.1"/>
</dbReference>
<organism evidence="1 2">
    <name type="scientific">Pandoraea anhela</name>
    <dbReference type="NCBI Taxonomy" id="2508295"/>
    <lineage>
        <taxon>Bacteria</taxon>
        <taxon>Pseudomonadati</taxon>
        <taxon>Pseudomonadota</taxon>
        <taxon>Betaproteobacteria</taxon>
        <taxon>Burkholderiales</taxon>
        <taxon>Burkholderiaceae</taxon>
        <taxon>Pandoraea</taxon>
    </lineage>
</organism>
<accession>A0A5E4WNF4</accession>
<evidence type="ECO:0000313" key="1">
    <source>
        <dbReference type="EMBL" id="VVE26258.1"/>
    </source>
</evidence>
<dbReference type="OrthoDB" id="8480900at2"/>
<keyword evidence="2" id="KW-1185">Reference proteome</keyword>